<dbReference type="InterPro" id="IPR009057">
    <property type="entry name" value="Homeodomain-like_sf"/>
</dbReference>
<evidence type="ECO:0000256" key="12">
    <source>
        <dbReference type="SAM" id="MobiDB-lite"/>
    </source>
</evidence>
<dbReference type="Pfam" id="PF00249">
    <property type="entry name" value="Myb_DNA-binding"/>
    <property type="match status" value="1"/>
</dbReference>
<evidence type="ECO:0000256" key="11">
    <source>
        <dbReference type="SAM" id="Coils"/>
    </source>
</evidence>
<keyword evidence="11" id="KW-0175">Coiled coil</keyword>
<dbReference type="GO" id="GO:0006355">
    <property type="term" value="P:regulation of DNA-templated transcription"/>
    <property type="evidence" value="ECO:0007669"/>
    <property type="project" value="UniProtKB-ARBA"/>
</dbReference>
<sequence length="704" mass="77386">MSDLPPDLPAPQQLQPIYYDPSGTDGSRKRSSVEPADPSSSNSNAAFDGPEKRQRMDELRMASHTTGLPIDQFSTSAQRPLPNPDRSPQAEPILPNDATQAPSSQQPPGTDQDQSSANKDQPGKAPPPFDQRKRQEEQAKQYLLAQTQAIIIPSYAAWFDLTKIHPLEKKSLPEFFNGRNRSKVPSIYKDYRDFIVNSYRLNPSEYLTVTACRRNLAGDVCAIMRVHAFLEQWGIINYQVDLDTRPTPVGPPFTGHFRVLLDTPRGFMPLHSGTVSRKTPASLSAPAAPSTPAPPGSAPSQQQPSAPSNIDLRKDIYANSSESGPQVIRCDVCGTDCSKLSYHHTRLRNYDICPNCYQEGRFGSQMNSAEFIKLDRPTGVPVDSKWTDQELLLLLEGLEMHSDDWEKIVQHVGGTKTKEECILQFLRMPIEDEFLRNSNAELNTSSVLGLGKIPLSGAENPVLSVLSFLVGLVEPELVAEMAGKTVDKIKQDLRSKVLAIQEDSARKLSESQKTGEETEAGPDLTMDAGETKAPAAVEEPSHQSMEIDESSPAPKRTAVEIAAAAFASASAKALVLGSEDEVELGKLMETVTEQTIKKLELKLKQFERLESAVEVERRNLEQWRQNLSMERQAVVKEIAEFKKMKAGTESALDSLRDERNGLMGLPVQAVPVPPNETNGDLGFGEPAHQSTNVGVSLVGGYPDR</sequence>
<dbReference type="InterPro" id="IPR000433">
    <property type="entry name" value="Znf_ZZ"/>
</dbReference>
<feature type="compositionally biased region" description="Polar residues" evidence="12">
    <location>
        <begin position="97"/>
        <end position="119"/>
    </location>
</feature>
<dbReference type="SMART" id="SM00717">
    <property type="entry name" value="SANT"/>
    <property type="match status" value="1"/>
</dbReference>
<evidence type="ECO:0000256" key="2">
    <source>
        <dbReference type="ARBA" id="ARBA00022723"/>
    </source>
</evidence>
<dbReference type="Pfam" id="PF00569">
    <property type="entry name" value="ZZ"/>
    <property type="match status" value="1"/>
</dbReference>
<evidence type="ECO:0000256" key="7">
    <source>
        <dbReference type="ARBA" id="ARBA00023163"/>
    </source>
</evidence>
<dbReference type="SMART" id="SM00291">
    <property type="entry name" value="ZnF_ZZ"/>
    <property type="match status" value="1"/>
</dbReference>
<dbReference type="GO" id="GO:0016514">
    <property type="term" value="C:SWI/SNF complex"/>
    <property type="evidence" value="ECO:0007669"/>
    <property type="project" value="UniProtKB-ARBA"/>
</dbReference>
<dbReference type="SUPFAM" id="SSF57850">
    <property type="entry name" value="RING/U-box"/>
    <property type="match status" value="1"/>
</dbReference>
<dbReference type="EMBL" id="VDEP01000109">
    <property type="protein sequence ID" value="KAA1130459.1"/>
    <property type="molecule type" value="Genomic_DNA"/>
</dbReference>
<gene>
    <name evidence="17" type="ORF">PGTUg99_022202</name>
</gene>
<name>A0A5B0RZ56_PUCGR</name>
<dbReference type="FunFam" id="1.10.10.60:FF:000014">
    <property type="entry name" value="SWI/SNF complex subunit SMARCC2 isoform C"/>
    <property type="match status" value="1"/>
</dbReference>
<dbReference type="SUPFAM" id="SSF46689">
    <property type="entry name" value="Homeodomain-like"/>
    <property type="match status" value="2"/>
</dbReference>
<dbReference type="Gene3D" id="3.30.60.90">
    <property type="match status" value="1"/>
</dbReference>
<dbReference type="PANTHER" id="PTHR15381:SF1">
    <property type="entry name" value="CHONDROITIN SULFATE PROTEOGLYCAN 5"/>
    <property type="match status" value="1"/>
</dbReference>
<keyword evidence="3 10" id="KW-0863">Zinc-finger</keyword>
<dbReference type="GO" id="GO:0008270">
    <property type="term" value="F:zinc ion binding"/>
    <property type="evidence" value="ECO:0007669"/>
    <property type="project" value="UniProtKB-KW"/>
</dbReference>
<dbReference type="PROSITE" id="PS50135">
    <property type="entry name" value="ZF_ZZ_2"/>
    <property type="match status" value="1"/>
</dbReference>
<evidence type="ECO:0000256" key="6">
    <source>
        <dbReference type="ARBA" id="ARBA00023015"/>
    </source>
</evidence>
<dbReference type="Gene3D" id="1.10.10.10">
    <property type="entry name" value="Winged helix-like DNA-binding domain superfamily/Winged helix DNA-binding domain"/>
    <property type="match status" value="1"/>
</dbReference>
<evidence type="ECO:0000313" key="17">
    <source>
        <dbReference type="EMBL" id="KAA1130459.1"/>
    </source>
</evidence>
<dbReference type="FunFam" id="1.10.10.10:FF:000020">
    <property type="entry name" value="SWI/SNF complex subunit SMARCC2 isoform c"/>
    <property type="match status" value="1"/>
</dbReference>
<evidence type="ECO:0000256" key="10">
    <source>
        <dbReference type="PROSITE-ProRule" id="PRU00228"/>
    </source>
</evidence>
<reference evidence="17 18" key="1">
    <citation type="submission" date="2019-05" db="EMBL/GenBank/DDBJ databases">
        <title>Emergence of the Ug99 lineage of the wheat stem rust pathogen through somatic hybridization.</title>
        <authorList>
            <person name="Li F."/>
            <person name="Upadhyaya N.M."/>
            <person name="Sperschneider J."/>
            <person name="Matny O."/>
            <person name="Nguyen-Phuc H."/>
            <person name="Mago R."/>
            <person name="Raley C."/>
            <person name="Miller M.E."/>
            <person name="Silverstein K.A.T."/>
            <person name="Henningsen E."/>
            <person name="Hirsch C.D."/>
            <person name="Visser B."/>
            <person name="Pretorius Z.A."/>
            <person name="Steffenson B.J."/>
            <person name="Schwessinger B."/>
            <person name="Dodds P.N."/>
            <person name="Figueroa M."/>
        </authorList>
    </citation>
    <scope>NUCLEOTIDE SEQUENCE [LARGE SCALE GENOMIC DNA]</scope>
    <source>
        <strain evidence="17 18">Ug99</strain>
    </source>
</reference>
<keyword evidence="5" id="KW-0156">Chromatin regulator</keyword>
<feature type="region of interest" description="Disordered" evidence="12">
    <location>
        <begin position="504"/>
        <end position="553"/>
    </location>
</feature>
<evidence type="ECO:0000256" key="8">
    <source>
        <dbReference type="ARBA" id="ARBA00023242"/>
    </source>
</evidence>
<dbReference type="InterPro" id="IPR032451">
    <property type="entry name" value="SMARCC_C"/>
</dbReference>
<evidence type="ECO:0000256" key="4">
    <source>
        <dbReference type="ARBA" id="ARBA00022833"/>
    </source>
</evidence>
<proteinExistence type="inferred from homology"/>
<dbReference type="AlphaFoldDB" id="A0A5B0RZ56"/>
<feature type="coiled-coil region" evidence="11">
    <location>
        <begin position="589"/>
        <end position="658"/>
    </location>
</feature>
<feature type="compositionally biased region" description="Low complexity" evidence="12">
    <location>
        <begin position="298"/>
        <end position="308"/>
    </location>
</feature>
<dbReference type="Proteomes" id="UP000325313">
    <property type="component" value="Unassembled WGS sequence"/>
</dbReference>
<comment type="caution">
    <text evidence="17">The sequence shown here is derived from an EMBL/GenBank/DDBJ whole genome shotgun (WGS) entry which is preliminary data.</text>
</comment>
<evidence type="ECO:0000259" key="15">
    <source>
        <dbReference type="PROSITE" id="PS50934"/>
    </source>
</evidence>
<dbReference type="InterPro" id="IPR036388">
    <property type="entry name" value="WH-like_DNA-bd_sf"/>
</dbReference>
<dbReference type="PANTHER" id="PTHR15381">
    <property type="entry name" value="CHONDROITIN SULFATE PROTEOGLYCAN 5 -RELATED"/>
    <property type="match status" value="1"/>
</dbReference>
<dbReference type="Gene3D" id="1.10.10.60">
    <property type="entry name" value="Homeodomain-like"/>
    <property type="match status" value="1"/>
</dbReference>
<organism evidence="17 18">
    <name type="scientific">Puccinia graminis f. sp. tritici</name>
    <dbReference type="NCBI Taxonomy" id="56615"/>
    <lineage>
        <taxon>Eukaryota</taxon>
        <taxon>Fungi</taxon>
        <taxon>Dikarya</taxon>
        <taxon>Basidiomycota</taxon>
        <taxon>Pucciniomycotina</taxon>
        <taxon>Pucciniomycetes</taxon>
        <taxon>Pucciniales</taxon>
        <taxon>Pucciniaceae</taxon>
        <taxon>Puccinia</taxon>
    </lineage>
</organism>
<feature type="domain" description="SANT" evidence="16">
    <location>
        <begin position="381"/>
        <end position="433"/>
    </location>
</feature>
<feature type="compositionally biased region" description="Low complexity" evidence="12">
    <location>
        <begin position="1"/>
        <end position="16"/>
    </location>
</feature>
<evidence type="ECO:0000256" key="3">
    <source>
        <dbReference type="ARBA" id="ARBA00022771"/>
    </source>
</evidence>
<feature type="region of interest" description="Disordered" evidence="12">
    <location>
        <begin position="271"/>
        <end position="308"/>
    </location>
</feature>
<dbReference type="PROSITE" id="PS51293">
    <property type="entry name" value="SANT"/>
    <property type="match status" value="1"/>
</dbReference>
<comment type="similarity">
    <text evidence="9">Belongs to the SMARCC family.</text>
</comment>
<keyword evidence="8" id="KW-0539">Nucleus</keyword>
<keyword evidence="6" id="KW-0805">Transcription regulation</keyword>
<dbReference type="GO" id="GO:0048858">
    <property type="term" value="P:cell projection morphogenesis"/>
    <property type="evidence" value="ECO:0007669"/>
    <property type="project" value="TreeGrafter"/>
</dbReference>
<dbReference type="InterPro" id="IPR007526">
    <property type="entry name" value="SWIRM"/>
</dbReference>
<feature type="domain" description="SWIRM" evidence="15">
    <location>
        <begin position="150"/>
        <end position="247"/>
    </location>
</feature>
<evidence type="ECO:0000256" key="1">
    <source>
        <dbReference type="ARBA" id="ARBA00004123"/>
    </source>
</evidence>
<dbReference type="CDD" id="cd02336">
    <property type="entry name" value="ZZ_RSC8"/>
    <property type="match status" value="1"/>
</dbReference>
<dbReference type="InterPro" id="IPR001005">
    <property type="entry name" value="SANT/Myb"/>
</dbReference>
<protein>
    <submittedName>
        <fullName evidence="17">Uncharacterized protein</fullName>
    </submittedName>
</protein>
<keyword evidence="4" id="KW-0862">Zinc</keyword>
<feature type="region of interest" description="Disordered" evidence="12">
    <location>
        <begin position="1"/>
        <end position="137"/>
    </location>
</feature>
<dbReference type="PROSITE" id="PS50090">
    <property type="entry name" value="MYB_LIKE"/>
    <property type="match status" value="1"/>
</dbReference>
<feature type="region of interest" description="Disordered" evidence="12">
    <location>
        <begin position="665"/>
        <end position="704"/>
    </location>
</feature>
<feature type="compositionally biased region" description="Basic and acidic residues" evidence="12">
    <location>
        <begin position="504"/>
        <end position="516"/>
    </location>
</feature>
<keyword evidence="7" id="KW-0804">Transcription</keyword>
<evidence type="ECO:0000259" key="16">
    <source>
        <dbReference type="PROSITE" id="PS51293"/>
    </source>
</evidence>
<accession>A0A5B0RZ56</accession>
<evidence type="ECO:0000256" key="5">
    <source>
        <dbReference type="ARBA" id="ARBA00022853"/>
    </source>
</evidence>
<feature type="domain" description="ZZ-type" evidence="14">
    <location>
        <begin position="325"/>
        <end position="379"/>
    </location>
</feature>
<dbReference type="Pfam" id="PF04433">
    <property type="entry name" value="SWIRM"/>
    <property type="match status" value="1"/>
</dbReference>
<evidence type="ECO:0000313" key="18">
    <source>
        <dbReference type="Proteomes" id="UP000325313"/>
    </source>
</evidence>
<evidence type="ECO:0000256" key="9">
    <source>
        <dbReference type="ARBA" id="ARBA00049655"/>
    </source>
</evidence>
<dbReference type="Pfam" id="PF16495">
    <property type="entry name" value="SWIRM-assoc_1"/>
    <property type="match status" value="1"/>
</dbReference>
<feature type="compositionally biased region" description="Basic and acidic residues" evidence="12">
    <location>
        <begin position="49"/>
        <end position="61"/>
    </location>
</feature>
<feature type="domain" description="Myb-like" evidence="13">
    <location>
        <begin position="384"/>
        <end position="429"/>
    </location>
</feature>
<dbReference type="GO" id="GO:0006338">
    <property type="term" value="P:chromatin remodeling"/>
    <property type="evidence" value="ECO:0007669"/>
    <property type="project" value="UniProtKB-ARBA"/>
</dbReference>
<keyword evidence="2" id="KW-0479">Metal-binding</keyword>
<dbReference type="InterPro" id="IPR041984">
    <property type="entry name" value="Rsc8/Ssr1/Ssr2_ZZ"/>
</dbReference>
<evidence type="ECO:0000259" key="14">
    <source>
        <dbReference type="PROSITE" id="PS50135"/>
    </source>
</evidence>
<dbReference type="PROSITE" id="PS50934">
    <property type="entry name" value="SWIRM"/>
    <property type="match status" value="1"/>
</dbReference>
<comment type="subcellular location">
    <subcellularLocation>
        <location evidence="1">Nucleus</location>
    </subcellularLocation>
</comment>
<evidence type="ECO:0000259" key="13">
    <source>
        <dbReference type="PROSITE" id="PS50090"/>
    </source>
</evidence>
<dbReference type="InterPro" id="IPR017884">
    <property type="entry name" value="SANT_dom"/>
</dbReference>
<dbReference type="InterPro" id="IPR043145">
    <property type="entry name" value="Znf_ZZ_sf"/>
</dbReference>